<feature type="domain" description="CENP-V/GFA" evidence="5">
    <location>
        <begin position="10"/>
        <end position="140"/>
    </location>
</feature>
<dbReference type="Pfam" id="PF04828">
    <property type="entry name" value="GFA"/>
    <property type="match status" value="1"/>
</dbReference>
<name>A0A9P4P018_9PEZI</name>
<dbReference type="SUPFAM" id="SSF51316">
    <property type="entry name" value="Mss4-like"/>
    <property type="match status" value="1"/>
</dbReference>
<evidence type="ECO:0000256" key="3">
    <source>
        <dbReference type="ARBA" id="ARBA00022833"/>
    </source>
</evidence>
<dbReference type="InterPro" id="IPR011057">
    <property type="entry name" value="Mss4-like_sf"/>
</dbReference>
<comment type="caution">
    <text evidence="6">The sequence shown here is derived from an EMBL/GenBank/DDBJ whole genome shotgun (WGS) entry which is preliminary data.</text>
</comment>
<keyword evidence="7" id="KW-1185">Reference proteome</keyword>
<dbReference type="PROSITE" id="PS51891">
    <property type="entry name" value="CENP_V_GFA"/>
    <property type="match status" value="1"/>
</dbReference>
<dbReference type="OrthoDB" id="2212170at2759"/>
<organism evidence="6 7">
    <name type="scientific">Tothia fuscella</name>
    <dbReference type="NCBI Taxonomy" id="1048955"/>
    <lineage>
        <taxon>Eukaryota</taxon>
        <taxon>Fungi</taxon>
        <taxon>Dikarya</taxon>
        <taxon>Ascomycota</taxon>
        <taxon>Pezizomycotina</taxon>
        <taxon>Dothideomycetes</taxon>
        <taxon>Pleosporomycetidae</taxon>
        <taxon>Venturiales</taxon>
        <taxon>Cylindrosympodiaceae</taxon>
        <taxon>Tothia</taxon>
    </lineage>
</organism>
<dbReference type="PANTHER" id="PTHR33337:SF40">
    <property type="entry name" value="CENP-V_GFA DOMAIN-CONTAINING PROTEIN-RELATED"/>
    <property type="match status" value="1"/>
</dbReference>
<dbReference type="Proteomes" id="UP000800235">
    <property type="component" value="Unassembled WGS sequence"/>
</dbReference>
<dbReference type="InterPro" id="IPR006913">
    <property type="entry name" value="CENP-V/GFA"/>
</dbReference>
<proteinExistence type="inferred from homology"/>
<reference evidence="6" key="1">
    <citation type="journal article" date="2020" name="Stud. Mycol.">
        <title>101 Dothideomycetes genomes: a test case for predicting lifestyles and emergence of pathogens.</title>
        <authorList>
            <person name="Haridas S."/>
            <person name="Albert R."/>
            <person name="Binder M."/>
            <person name="Bloem J."/>
            <person name="Labutti K."/>
            <person name="Salamov A."/>
            <person name="Andreopoulos B."/>
            <person name="Baker S."/>
            <person name="Barry K."/>
            <person name="Bills G."/>
            <person name="Bluhm B."/>
            <person name="Cannon C."/>
            <person name="Castanera R."/>
            <person name="Culley D."/>
            <person name="Daum C."/>
            <person name="Ezra D."/>
            <person name="Gonzalez J."/>
            <person name="Henrissat B."/>
            <person name="Kuo A."/>
            <person name="Liang C."/>
            <person name="Lipzen A."/>
            <person name="Lutzoni F."/>
            <person name="Magnuson J."/>
            <person name="Mondo S."/>
            <person name="Nolan M."/>
            <person name="Ohm R."/>
            <person name="Pangilinan J."/>
            <person name="Park H.-J."/>
            <person name="Ramirez L."/>
            <person name="Alfaro M."/>
            <person name="Sun H."/>
            <person name="Tritt A."/>
            <person name="Yoshinaga Y."/>
            <person name="Zwiers L.-H."/>
            <person name="Turgeon B."/>
            <person name="Goodwin S."/>
            <person name="Spatafora J."/>
            <person name="Crous P."/>
            <person name="Grigoriev I."/>
        </authorList>
    </citation>
    <scope>NUCLEOTIDE SEQUENCE</scope>
    <source>
        <strain evidence="6">CBS 130266</strain>
    </source>
</reference>
<dbReference type="GO" id="GO:0046872">
    <property type="term" value="F:metal ion binding"/>
    <property type="evidence" value="ECO:0007669"/>
    <property type="project" value="UniProtKB-KW"/>
</dbReference>
<dbReference type="EMBL" id="MU007015">
    <property type="protein sequence ID" value="KAF2434881.1"/>
    <property type="molecule type" value="Genomic_DNA"/>
</dbReference>
<protein>
    <submittedName>
        <fullName evidence="6">Glutathione-dependent formaldehyde-activating protein</fullName>
    </submittedName>
</protein>
<keyword evidence="2" id="KW-0479">Metal-binding</keyword>
<dbReference type="Gene3D" id="3.90.1590.10">
    <property type="entry name" value="glutathione-dependent formaldehyde- activating enzyme (gfa)"/>
    <property type="match status" value="1"/>
</dbReference>
<evidence type="ECO:0000313" key="7">
    <source>
        <dbReference type="Proteomes" id="UP000800235"/>
    </source>
</evidence>
<dbReference type="PANTHER" id="PTHR33337">
    <property type="entry name" value="GFA DOMAIN-CONTAINING PROTEIN"/>
    <property type="match status" value="1"/>
</dbReference>
<sequence>MSAITLPKILKGGCLCGSIRYEITTTPGLQGLCYCTDCRKSSGSAFVAFMSLPAQDFKLVAGKPRLFINKSISGGERAINFCENCGAHLFGGVVGKDDEHTIYAGSLDSEFIEDFVPKIAIFTKCRPAWGKLESDLKEFETM</sequence>
<dbReference type="GO" id="GO:0016846">
    <property type="term" value="F:carbon-sulfur lyase activity"/>
    <property type="evidence" value="ECO:0007669"/>
    <property type="project" value="InterPro"/>
</dbReference>
<comment type="similarity">
    <text evidence="1">Belongs to the Gfa family.</text>
</comment>
<evidence type="ECO:0000256" key="1">
    <source>
        <dbReference type="ARBA" id="ARBA00005495"/>
    </source>
</evidence>
<evidence type="ECO:0000259" key="5">
    <source>
        <dbReference type="PROSITE" id="PS51891"/>
    </source>
</evidence>
<accession>A0A9P4P018</accession>
<keyword evidence="3" id="KW-0862">Zinc</keyword>
<dbReference type="AlphaFoldDB" id="A0A9P4P018"/>
<gene>
    <name evidence="6" type="ORF">EJ08DRAFT_646325</name>
</gene>
<keyword evidence="4" id="KW-0456">Lyase</keyword>
<evidence type="ECO:0000256" key="2">
    <source>
        <dbReference type="ARBA" id="ARBA00022723"/>
    </source>
</evidence>
<evidence type="ECO:0000313" key="6">
    <source>
        <dbReference type="EMBL" id="KAF2434881.1"/>
    </source>
</evidence>
<evidence type="ECO:0000256" key="4">
    <source>
        <dbReference type="ARBA" id="ARBA00023239"/>
    </source>
</evidence>